<dbReference type="Gene3D" id="2.60.40.10">
    <property type="entry name" value="Immunoglobulins"/>
    <property type="match status" value="1"/>
</dbReference>
<dbReference type="InterPro" id="IPR036881">
    <property type="entry name" value="Glyco_hydro_3_C_sf"/>
</dbReference>
<evidence type="ECO:0000256" key="2">
    <source>
        <dbReference type="ARBA" id="ARBA00022801"/>
    </source>
</evidence>
<name>A0ABQ2HCB6_9PSEU</name>
<dbReference type="Proteomes" id="UP000597656">
    <property type="component" value="Unassembled WGS sequence"/>
</dbReference>
<dbReference type="SUPFAM" id="SSF52279">
    <property type="entry name" value="Beta-D-glucan exohydrolase, C-terminal domain"/>
    <property type="match status" value="1"/>
</dbReference>
<keyword evidence="6" id="KW-1185">Reference proteome</keyword>
<reference evidence="6" key="1">
    <citation type="journal article" date="2019" name="Int. J. Syst. Evol. Microbiol.">
        <title>The Global Catalogue of Microorganisms (GCM) 10K type strain sequencing project: providing services to taxonomists for standard genome sequencing and annotation.</title>
        <authorList>
            <consortium name="The Broad Institute Genomics Platform"/>
            <consortium name="The Broad Institute Genome Sequencing Center for Infectious Disease"/>
            <person name="Wu L."/>
            <person name="Ma J."/>
        </authorList>
    </citation>
    <scope>NUCLEOTIDE SEQUENCE [LARGE SCALE GENOMIC DNA]</scope>
    <source>
        <strain evidence="6">CGMCC 4.7319</strain>
    </source>
</reference>
<dbReference type="EMBL" id="BMNC01000001">
    <property type="protein sequence ID" value="GGM75617.1"/>
    <property type="molecule type" value="Genomic_DNA"/>
</dbReference>
<dbReference type="InterPro" id="IPR050288">
    <property type="entry name" value="Cellulose_deg_GH3"/>
</dbReference>
<organism evidence="5 6">
    <name type="scientific">Lentzea pudingi</name>
    <dbReference type="NCBI Taxonomy" id="1789439"/>
    <lineage>
        <taxon>Bacteria</taxon>
        <taxon>Bacillati</taxon>
        <taxon>Actinomycetota</taxon>
        <taxon>Actinomycetes</taxon>
        <taxon>Pseudonocardiales</taxon>
        <taxon>Pseudonocardiaceae</taxon>
        <taxon>Lentzea</taxon>
    </lineage>
</organism>
<feature type="region of interest" description="Disordered" evidence="3">
    <location>
        <begin position="357"/>
        <end position="382"/>
    </location>
</feature>
<dbReference type="PRINTS" id="PR00133">
    <property type="entry name" value="GLHYDRLASE3"/>
</dbReference>
<dbReference type="GO" id="GO:0016787">
    <property type="term" value="F:hydrolase activity"/>
    <property type="evidence" value="ECO:0007669"/>
    <property type="project" value="UniProtKB-KW"/>
</dbReference>
<evidence type="ECO:0000313" key="5">
    <source>
        <dbReference type="EMBL" id="GGM75617.1"/>
    </source>
</evidence>
<dbReference type="InterPro" id="IPR001764">
    <property type="entry name" value="Glyco_hydro_3_N"/>
</dbReference>
<feature type="compositionally biased region" description="Gly residues" evidence="3">
    <location>
        <begin position="293"/>
        <end position="306"/>
    </location>
</feature>
<accession>A0ABQ2HCB6</accession>
<feature type="domain" description="Fibronectin type III-like" evidence="4">
    <location>
        <begin position="786"/>
        <end position="853"/>
    </location>
</feature>
<dbReference type="InterPro" id="IPR017853">
    <property type="entry name" value="GH"/>
</dbReference>
<dbReference type="Pfam" id="PF00933">
    <property type="entry name" value="Glyco_hydro_3"/>
    <property type="match status" value="1"/>
</dbReference>
<dbReference type="PANTHER" id="PTHR42715:SF10">
    <property type="entry name" value="BETA-GLUCOSIDASE"/>
    <property type="match status" value="1"/>
</dbReference>
<evidence type="ECO:0000313" key="6">
    <source>
        <dbReference type="Proteomes" id="UP000597656"/>
    </source>
</evidence>
<comment type="similarity">
    <text evidence="1">Belongs to the glycosyl hydrolase 3 family.</text>
</comment>
<dbReference type="InterPro" id="IPR002772">
    <property type="entry name" value="Glyco_hydro_3_C"/>
</dbReference>
<dbReference type="Gene3D" id="3.40.50.1700">
    <property type="entry name" value="Glycoside hydrolase family 3 C-terminal domain"/>
    <property type="match status" value="2"/>
</dbReference>
<dbReference type="SUPFAM" id="SSF51445">
    <property type="entry name" value="(Trans)glycosidases"/>
    <property type="match status" value="1"/>
</dbReference>
<dbReference type="Pfam" id="PF01915">
    <property type="entry name" value="Glyco_hydro_3_C"/>
    <property type="match status" value="1"/>
</dbReference>
<dbReference type="PANTHER" id="PTHR42715">
    <property type="entry name" value="BETA-GLUCOSIDASE"/>
    <property type="match status" value="1"/>
</dbReference>
<evidence type="ECO:0000256" key="1">
    <source>
        <dbReference type="ARBA" id="ARBA00005336"/>
    </source>
</evidence>
<dbReference type="Pfam" id="PF14310">
    <property type="entry name" value="Fn3-like"/>
    <property type="match status" value="1"/>
</dbReference>
<dbReference type="SMART" id="SM01217">
    <property type="entry name" value="Fn3_like"/>
    <property type="match status" value="1"/>
</dbReference>
<feature type="region of interest" description="Disordered" evidence="3">
    <location>
        <begin position="293"/>
        <end position="337"/>
    </location>
</feature>
<dbReference type="InterPro" id="IPR036962">
    <property type="entry name" value="Glyco_hydro_3_N_sf"/>
</dbReference>
<feature type="compositionally biased region" description="Basic and acidic residues" evidence="3">
    <location>
        <begin position="360"/>
        <end position="369"/>
    </location>
</feature>
<dbReference type="RefSeq" id="WP_189153264.1">
    <property type="nucleotide sequence ID" value="NZ_BMNC01000001.1"/>
</dbReference>
<evidence type="ECO:0000259" key="4">
    <source>
        <dbReference type="SMART" id="SM01217"/>
    </source>
</evidence>
<evidence type="ECO:0000256" key="3">
    <source>
        <dbReference type="SAM" id="MobiDB-lite"/>
    </source>
</evidence>
<comment type="caution">
    <text evidence="5">The sequence shown here is derived from an EMBL/GenBank/DDBJ whole genome shotgun (WGS) entry which is preliminary data.</text>
</comment>
<gene>
    <name evidence="5" type="ORF">GCM10011609_09400</name>
</gene>
<proteinExistence type="inferred from homology"/>
<dbReference type="InterPro" id="IPR026891">
    <property type="entry name" value="Fn3-like"/>
</dbReference>
<sequence>MHDDHELARLAGKLDLPAKVRLLAGGSVWRSCAEPSIGLRAMTFSDGPAGVRGPGWDERRTSLALPSPTALGATWDEDLVRRLGVLLAAESRRKGVDVLLAPVLNLHRTPYGGRHFECFSEDPLLTARLGAAYVRGVQSGGVAAAPKHFVANETETDRLTHDVRVGDRTLRELYLAPFEAVVAAGAWAVMSAYNGVNGHPMSENPLLTTPLKDEWGFDGVVVSDWGAVRTTVASAVSGQDLAMPGPWGPWGDRLVAAVEAGEVEEGWIDDKVVRLLRLAARVGALEPVEAGGGVAREEAGQGGARVGGPEPAGVDGGDGWLAARRGDLGPAEAESGTPLLAEGRRELGPAVAESAASLLAERRREREPVEAESDTPPLTARESAADTALLREAVAASTVLLRNNGILPLPPGRSIALIGPGAVAPRVQGGGSSGLYPAAENSLFSALSELTDVVHEPGVRIDDRPTPVAAPVLVRVLGPGGEVLFREHRLTGRILETEEVPGAALLEISAELHVTTPGLWRLAVAGYGRLTLDVGGDRVLDVVQEIDTDDPAVKHLRPPHHEVEVPLTGGTRVELVARRELGEDSGMASMLAADPPRACAREEFAAAVDAASRSDVAVVVVSTTDAIESEGRDRSFLTLPGEQDALFTAVCAANSDTIVVVNSGGPVLLPWRHDAAAVLLTWFPGQEGGNGLADVLFGECEPGGRLPTTWPARESDVPVADFLPVEGVLPYEEGLDIGYRAWAAHEPAYWFGHGLGYTSWDYEEVRIERDLVRVTVRNVGGRRGREVVQVYLAREDSAVPRPRRWLAGFAVVEAGPGEAVEALVRVPDQAVRHWEGTWQVEPGPFTVLIGPDAGGARLTAEIAPRPW</sequence>
<protein>
    <submittedName>
        <fullName evidence="5">Glycosyl hydrolase</fullName>
    </submittedName>
</protein>
<dbReference type="InterPro" id="IPR013783">
    <property type="entry name" value="Ig-like_fold"/>
</dbReference>
<dbReference type="Gene3D" id="3.20.20.300">
    <property type="entry name" value="Glycoside hydrolase, family 3, N-terminal domain"/>
    <property type="match status" value="1"/>
</dbReference>
<keyword evidence="2 5" id="KW-0378">Hydrolase</keyword>